<feature type="transmembrane region" description="Helical" evidence="5">
    <location>
        <begin position="158"/>
        <end position="181"/>
    </location>
</feature>
<evidence type="ECO:0000256" key="4">
    <source>
        <dbReference type="ARBA" id="ARBA00023136"/>
    </source>
</evidence>
<evidence type="ECO:0000256" key="2">
    <source>
        <dbReference type="ARBA" id="ARBA00022692"/>
    </source>
</evidence>
<evidence type="ECO:0000256" key="3">
    <source>
        <dbReference type="ARBA" id="ARBA00022989"/>
    </source>
</evidence>
<dbReference type="GO" id="GO:0016020">
    <property type="term" value="C:membrane"/>
    <property type="evidence" value="ECO:0007669"/>
    <property type="project" value="UniProtKB-SubCell"/>
</dbReference>
<feature type="transmembrane region" description="Helical" evidence="5">
    <location>
        <begin position="188"/>
        <end position="209"/>
    </location>
</feature>
<gene>
    <name evidence="7" type="ORF">GH810_15175</name>
</gene>
<feature type="transmembrane region" description="Helical" evidence="5">
    <location>
        <begin position="37"/>
        <end position="59"/>
    </location>
</feature>
<evidence type="ECO:0000313" key="8">
    <source>
        <dbReference type="Proteomes" id="UP000616595"/>
    </source>
</evidence>
<comment type="subcellular location">
    <subcellularLocation>
        <location evidence="1">Membrane</location>
        <topology evidence="1">Multi-pass membrane protein</topology>
    </subcellularLocation>
</comment>
<feature type="transmembrane region" description="Helical" evidence="5">
    <location>
        <begin position="79"/>
        <end position="105"/>
    </location>
</feature>
<dbReference type="Proteomes" id="UP000616595">
    <property type="component" value="Unassembled WGS sequence"/>
</dbReference>
<accession>A0A923I619</accession>
<proteinExistence type="predicted"/>
<dbReference type="AlphaFoldDB" id="A0A923I619"/>
<evidence type="ECO:0000259" key="6">
    <source>
        <dbReference type="Pfam" id="PF04893"/>
    </source>
</evidence>
<dbReference type="InterPro" id="IPR006977">
    <property type="entry name" value="Yip1_dom"/>
</dbReference>
<feature type="transmembrane region" description="Helical" evidence="5">
    <location>
        <begin position="117"/>
        <end position="138"/>
    </location>
</feature>
<comment type="caution">
    <text evidence="7">The sequence shown here is derived from an EMBL/GenBank/DDBJ whole genome shotgun (WGS) entry which is preliminary data.</text>
</comment>
<keyword evidence="3 5" id="KW-1133">Transmembrane helix</keyword>
<reference evidence="7" key="1">
    <citation type="submission" date="2019-10" db="EMBL/GenBank/DDBJ databases">
        <authorList>
            <person name="Ross D.E."/>
            <person name="Gulliver D."/>
        </authorList>
    </citation>
    <scope>NUCLEOTIDE SEQUENCE</scope>
    <source>
        <strain evidence="7">DER-2019</strain>
    </source>
</reference>
<dbReference type="Pfam" id="PF04893">
    <property type="entry name" value="Yip1"/>
    <property type="match status" value="1"/>
</dbReference>
<feature type="domain" description="Yip1" evidence="6">
    <location>
        <begin position="17"/>
        <end position="192"/>
    </location>
</feature>
<keyword evidence="8" id="KW-1185">Reference proteome</keyword>
<sequence>MPSEVNNRNGVNMNYFNLIIHPVQFFKQLITKEKISLLIPAFILILIGILSGLIAGNAVSTINMGIAEDQMSMIKGITIGTGIFSGIIGLVLTVVIKAGIFNFILNKMGGAGKFKTAVYVVSLAYFPKIFQSILNLIFQHPINLTTTYKFDWVAFLGSIFSIFNIWQIFITIIGLSVVYGLSYKKTAIPVIGMEILSAGFTLGTSLVAANSMASLSNTSIK</sequence>
<evidence type="ECO:0000313" key="7">
    <source>
        <dbReference type="EMBL" id="MBC3889650.1"/>
    </source>
</evidence>
<protein>
    <recommendedName>
        <fullName evidence="6">Yip1 domain-containing protein</fullName>
    </recommendedName>
</protein>
<evidence type="ECO:0000256" key="5">
    <source>
        <dbReference type="SAM" id="Phobius"/>
    </source>
</evidence>
<reference evidence="7" key="2">
    <citation type="submission" date="2020-10" db="EMBL/GenBank/DDBJ databases">
        <title>Comparative genomics of the Acetobacterium genus.</title>
        <authorList>
            <person name="Marshall C."/>
            <person name="May H."/>
            <person name="Norman S."/>
        </authorList>
    </citation>
    <scope>NUCLEOTIDE SEQUENCE</scope>
    <source>
        <strain evidence="7">DER-2019</strain>
    </source>
</reference>
<keyword evidence="2 5" id="KW-0812">Transmembrane</keyword>
<organism evidence="7 8">
    <name type="scientific">Acetobacterium paludosum</name>
    <dbReference type="NCBI Taxonomy" id="52693"/>
    <lineage>
        <taxon>Bacteria</taxon>
        <taxon>Bacillati</taxon>
        <taxon>Bacillota</taxon>
        <taxon>Clostridia</taxon>
        <taxon>Eubacteriales</taxon>
        <taxon>Eubacteriaceae</taxon>
        <taxon>Acetobacterium</taxon>
    </lineage>
</organism>
<evidence type="ECO:0000256" key="1">
    <source>
        <dbReference type="ARBA" id="ARBA00004141"/>
    </source>
</evidence>
<dbReference type="EMBL" id="WJBD01000022">
    <property type="protein sequence ID" value="MBC3889650.1"/>
    <property type="molecule type" value="Genomic_DNA"/>
</dbReference>
<name>A0A923I619_9FIRM</name>
<dbReference type="OrthoDB" id="1778368at2"/>
<keyword evidence="4 5" id="KW-0472">Membrane</keyword>